<dbReference type="InterPro" id="IPR050542">
    <property type="entry name" value="Glycosyl_Hydrlase18_Chitinase"/>
</dbReference>
<dbReference type="GO" id="GO:0005576">
    <property type="term" value="C:extracellular region"/>
    <property type="evidence" value="ECO:0007669"/>
    <property type="project" value="TreeGrafter"/>
</dbReference>
<keyword evidence="2" id="KW-0326">Glycosidase</keyword>
<accession>A0AAV3RNG2</accession>
<proteinExistence type="predicted"/>
<evidence type="ECO:0000256" key="1">
    <source>
        <dbReference type="ARBA" id="ARBA00022801"/>
    </source>
</evidence>
<protein>
    <submittedName>
        <fullName evidence="3">Uncharacterized protein</fullName>
    </submittedName>
</protein>
<dbReference type="EMBL" id="BAABME010010186">
    <property type="protein sequence ID" value="GAA0176538.1"/>
    <property type="molecule type" value="Genomic_DNA"/>
</dbReference>
<keyword evidence="4" id="KW-1185">Reference proteome</keyword>
<evidence type="ECO:0000256" key="2">
    <source>
        <dbReference type="ARBA" id="ARBA00023295"/>
    </source>
</evidence>
<dbReference type="InterPro" id="IPR017853">
    <property type="entry name" value="GH"/>
</dbReference>
<dbReference type="SUPFAM" id="SSF51445">
    <property type="entry name" value="(Trans)glycosidases"/>
    <property type="match status" value="1"/>
</dbReference>
<dbReference type="AlphaFoldDB" id="A0AAV3RNG2"/>
<evidence type="ECO:0000313" key="3">
    <source>
        <dbReference type="EMBL" id="GAA0176538.1"/>
    </source>
</evidence>
<gene>
    <name evidence="3" type="ORF">LIER_29512</name>
</gene>
<dbReference type="PANTHER" id="PTHR45708">
    <property type="entry name" value="ENDOCHITINASE"/>
    <property type="match status" value="1"/>
</dbReference>
<dbReference type="GO" id="GO:0004568">
    <property type="term" value="F:chitinase activity"/>
    <property type="evidence" value="ECO:0007669"/>
    <property type="project" value="TreeGrafter"/>
</dbReference>
<dbReference type="Gene3D" id="3.20.20.80">
    <property type="entry name" value="Glycosidases"/>
    <property type="match status" value="1"/>
</dbReference>
<reference evidence="3 4" key="1">
    <citation type="submission" date="2024-01" db="EMBL/GenBank/DDBJ databases">
        <title>The complete chloroplast genome sequence of Lithospermum erythrorhizon: insights into the phylogenetic relationship among Boraginaceae species and the maternal lineages of purple gromwells.</title>
        <authorList>
            <person name="Okada T."/>
            <person name="Watanabe K."/>
        </authorList>
    </citation>
    <scope>NUCLEOTIDE SEQUENCE [LARGE SCALE GENOMIC DNA]</scope>
</reference>
<comment type="caution">
    <text evidence="3">The sequence shown here is derived from an EMBL/GenBank/DDBJ whole genome shotgun (WGS) entry which is preliminary data.</text>
</comment>
<evidence type="ECO:0000313" key="4">
    <source>
        <dbReference type="Proteomes" id="UP001454036"/>
    </source>
</evidence>
<name>A0AAV3RNG2_LITER</name>
<keyword evidence="1" id="KW-0378">Hydrolase</keyword>
<sequence length="73" mass="7990">MFGYSSITLKNVSTQPMLIVFWLGAPNGGYISPDVLVSQVLPVIKASPKYGGISLWSRFYDLQGYSESIKSSV</sequence>
<dbReference type="PANTHER" id="PTHR45708:SF49">
    <property type="entry name" value="ENDOCHITINASE"/>
    <property type="match status" value="1"/>
</dbReference>
<organism evidence="3 4">
    <name type="scientific">Lithospermum erythrorhizon</name>
    <name type="common">Purple gromwell</name>
    <name type="synonym">Lithospermum officinale var. erythrorhizon</name>
    <dbReference type="NCBI Taxonomy" id="34254"/>
    <lineage>
        <taxon>Eukaryota</taxon>
        <taxon>Viridiplantae</taxon>
        <taxon>Streptophyta</taxon>
        <taxon>Embryophyta</taxon>
        <taxon>Tracheophyta</taxon>
        <taxon>Spermatophyta</taxon>
        <taxon>Magnoliopsida</taxon>
        <taxon>eudicotyledons</taxon>
        <taxon>Gunneridae</taxon>
        <taxon>Pentapetalae</taxon>
        <taxon>asterids</taxon>
        <taxon>lamiids</taxon>
        <taxon>Boraginales</taxon>
        <taxon>Boraginaceae</taxon>
        <taxon>Boraginoideae</taxon>
        <taxon>Lithospermeae</taxon>
        <taxon>Lithospermum</taxon>
    </lineage>
</organism>
<dbReference type="Proteomes" id="UP001454036">
    <property type="component" value="Unassembled WGS sequence"/>
</dbReference>